<evidence type="ECO:0000313" key="3">
    <source>
        <dbReference type="Proteomes" id="UP001175261"/>
    </source>
</evidence>
<feature type="region of interest" description="Disordered" evidence="1">
    <location>
        <begin position="505"/>
        <end position="552"/>
    </location>
</feature>
<protein>
    <submittedName>
        <fullName evidence="2">Uncharacterized protein</fullName>
    </submittedName>
</protein>
<feature type="region of interest" description="Disordered" evidence="1">
    <location>
        <begin position="98"/>
        <end position="152"/>
    </location>
</feature>
<feature type="compositionally biased region" description="Basic and acidic residues" evidence="1">
    <location>
        <begin position="392"/>
        <end position="402"/>
    </location>
</feature>
<sequence>MARFSFPVPGRKKHQAEPVVNQELKSKAHKLLGSTPLNIDAPGPKIWDVVSNSAISVTVTDAPSPTFEDHDYHHHNQNGRTGLARDWGDDSEILPRNYRTGYLDPNDDSTSEVTTALRSRQSSSTIKSWYDKSKQPLSVSQQTSASAMARGLPSKAQRMLDMDNSLAPPKNKKKPARLDLSSLNSHLRGKGHRNSERYVLGPDLATRSPSALSQSSPSSGGGRRLRKRATKESLRQRPSITISDPIRPSTAGSGRYPNHPNGVPDLYGHYEQMSLRQIMDLESHHEEAAEDRSEVMHQAMFNPSIIRTSPSRRKGTNHVHTASQSTRSSKARHQSPSASVSSRHTRTSKASKRTDSSFQDTDLHGKSVLSLSSDSEDDDGYGDKSPASVFARRPEDFEEHAASLDQWPSNSSGGTSTSPESRAKRGKRASFAPFHTYLPVPGDNPKPRPDSLGTSPSAPCLLQPSSPSRISSVSTSSASSAATWQSNKHGFGVHEARAVTMLPAQGPADQASSLESEWDWEKEPAPARRRSPVPRNSMSTINDQPTPPLSPSSVDFYIRSARSSIDGPSGGQNRFMAVSKQEELLLAALRQKRQLMRESFIAEEVSARIGRHSRKPSKGHNTKASTATITQDLFNFDFPTPPTGREDLSMASSDLSGINKAELGGANHRVYEEESIGSVLFPAPKRVSHQSVTTASQEQDESQHKRASYLSEDRPVSPRTLSDFPEPGHGRVLEGDTRSILSNDGHLEDNEQILLPNRYSGGAGRRKSSQVLPGRGYRNRPSIVPEEPISPPPWEEKHFEADDVGIPRPDSPISPSKFPTLPVARVTVNKKLARLSAVGSAPLGSQPGWWGAED</sequence>
<feature type="region of interest" description="Disordered" evidence="1">
    <location>
        <begin position="757"/>
        <end position="797"/>
    </location>
</feature>
<proteinExistence type="predicted"/>
<feature type="region of interest" description="Disordered" evidence="1">
    <location>
        <begin position="687"/>
        <end position="731"/>
    </location>
</feature>
<dbReference type="Proteomes" id="UP001175261">
    <property type="component" value="Unassembled WGS sequence"/>
</dbReference>
<feature type="compositionally biased region" description="Polar residues" evidence="1">
    <location>
        <begin position="135"/>
        <end position="146"/>
    </location>
</feature>
<feature type="region of interest" description="Disordered" evidence="1">
    <location>
        <begin position="69"/>
        <end position="88"/>
    </location>
</feature>
<organism evidence="2 3">
    <name type="scientific">Sarocladium strictum</name>
    <name type="common">Black bundle disease fungus</name>
    <name type="synonym">Acremonium strictum</name>
    <dbReference type="NCBI Taxonomy" id="5046"/>
    <lineage>
        <taxon>Eukaryota</taxon>
        <taxon>Fungi</taxon>
        <taxon>Dikarya</taxon>
        <taxon>Ascomycota</taxon>
        <taxon>Pezizomycotina</taxon>
        <taxon>Sordariomycetes</taxon>
        <taxon>Hypocreomycetidae</taxon>
        <taxon>Hypocreales</taxon>
        <taxon>Sarocladiaceae</taxon>
        <taxon>Sarocladium</taxon>
    </lineage>
</organism>
<evidence type="ECO:0000313" key="2">
    <source>
        <dbReference type="EMBL" id="KAK0385200.1"/>
    </source>
</evidence>
<feature type="region of interest" description="Disordered" evidence="1">
    <location>
        <begin position="303"/>
        <end position="487"/>
    </location>
</feature>
<feature type="compositionally biased region" description="Low complexity" evidence="1">
    <location>
        <begin position="465"/>
        <end position="482"/>
    </location>
</feature>
<feature type="region of interest" description="Disordered" evidence="1">
    <location>
        <begin position="204"/>
        <end position="267"/>
    </location>
</feature>
<gene>
    <name evidence="2" type="ORF">NLU13_7678</name>
</gene>
<feature type="compositionally biased region" description="Low complexity" evidence="1">
    <location>
        <begin position="408"/>
        <end position="420"/>
    </location>
</feature>
<reference evidence="2" key="1">
    <citation type="submission" date="2022-10" db="EMBL/GenBank/DDBJ databases">
        <title>Determination and structural analysis of whole genome sequence of Sarocladium strictum F4-1.</title>
        <authorList>
            <person name="Hu L."/>
            <person name="Jiang Y."/>
        </authorList>
    </citation>
    <scope>NUCLEOTIDE SEQUENCE</scope>
    <source>
        <strain evidence="2">F4-1</strain>
    </source>
</reference>
<feature type="compositionally biased region" description="Polar residues" evidence="1">
    <location>
        <begin position="318"/>
        <end position="342"/>
    </location>
</feature>
<keyword evidence="3" id="KW-1185">Reference proteome</keyword>
<feature type="compositionally biased region" description="Polar residues" evidence="1">
    <location>
        <begin position="111"/>
        <end position="127"/>
    </location>
</feature>
<feature type="compositionally biased region" description="Low complexity" evidence="1">
    <location>
        <begin position="207"/>
        <end position="218"/>
    </location>
</feature>
<dbReference type="EMBL" id="JAPDFR010000007">
    <property type="protein sequence ID" value="KAK0385200.1"/>
    <property type="molecule type" value="Genomic_DNA"/>
</dbReference>
<comment type="caution">
    <text evidence="2">The sequence shown here is derived from an EMBL/GenBank/DDBJ whole genome shotgun (WGS) entry which is preliminary data.</text>
</comment>
<name>A0AA39GD97_SARSR</name>
<accession>A0AA39GD97</accession>
<evidence type="ECO:0000256" key="1">
    <source>
        <dbReference type="SAM" id="MobiDB-lite"/>
    </source>
</evidence>
<dbReference type="AlphaFoldDB" id="A0AA39GD97"/>